<dbReference type="Gene3D" id="3.30.420.280">
    <property type="match status" value="1"/>
</dbReference>
<comment type="caution">
    <text evidence="2">The sequence shown here is derived from an EMBL/GenBank/DDBJ whole genome shotgun (WGS) entry which is preliminary data.</text>
</comment>
<accession>A0A0F9CKQ5</accession>
<name>A0A0F9CKQ5_9ZZZZ</name>
<dbReference type="PANTHER" id="PTHR39184">
    <property type="match status" value="1"/>
</dbReference>
<evidence type="ECO:0000313" key="2">
    <source>
        <dbReference type="EMBL" id="KKK97226.1"/>
    </source>
</evidence>
<evidence type="ECO:0000259" key="1">
    <source>
        <dbReference type="Pfam" id="PF17288"/>
    </source>
</evidence>
<sequence>IYSNWIEVESFRGNVVYGLDFGFNNPTSLMKIGLYDGELYAENKIHKSGMTNSDLISAMEALDINDTIYCDSAEPQRIEELRRAGYDAKPANKEVRPGLDFVKRHKINIVDSPSTVKEIKTYKWREDKNGNVLDEPVKYNDHDMDAIRYGAYTKWFVPEAKFERVTLQPLHTSDERFLI</sequence>
<dbReference type="PANTHER" id="PTHR39184:SF1">
    <property type="entry name" value="PBSX PHAGE TERMINASE LARGE SUBUNIT"/>
    <property type="match status" value="1"/>
</dbReference>
<protein>
    <recommendedName>
        <fullName evidence="1">Phage terminase large subunit C-terminal domain-containing protein</fullName>
    </recommendedName>
</protein>
<dbReference type="EMBL" id="LAZR01046146">
    <property type="protein sequence ID" value="KKK97226.1"/>
    <property type="molecule type" value="Genomic_DNA"/>
</dbReference>
<dbReference type="Pfam" id="PF17288">
    <property type="entry name" value="Terminase_3C"/>
    <property type="match status" value="1"/>
</dbReference>
<feature type="non-terminal residue" evidence="2">
    <location>
        <position position="1"/>
    </location>
</feature>
<dbReference type="InterPro" id="IPR035413">
    <property type="entry name" value="Terminase_L_C"/>
</dbReference>
<dbReference type="AlphaFoldDB" id="A0A0F9CKQ5"/>
<proteinExistence type="predicted"/>
<organism evidence="2">
    <name type="scientific">marine sediment metagenome</name>
    <dbReference type="NCBI Taxonomy" id="412755"/>
    <lineage>
        <taxon>unclassified sequences</taxon>
        <taxon>metagenomes</taxon>
        <taxon>ecological metagenomes</taxon>
    </lineage>
</organism>
<reference evidence="2" key="1">
    <citation type="journal article" date="2015" name="Nature">
        <title>Complex archaea that bridge the gap between prokaryotes and eukaryotes.</title>
        <authorList>
            <person name="Spang A."/>
            <person name="Saw J.H."/>
            <person name="Jorgensen S.L."/>
            <person name="Zaremba-Niedzwiedzka K."/>
            <person name="Martijn J."/>
            <person name="Lind A.E."/>
            <person name="van Eijk R."/>
            <person name="Schleper C."/>
            <person name="Guy L."/>
            <person name="Ettema T.J."/>
        </authorList>
    </citation>
    <scope>NUCLEOTIDE SEQUENCE</scope>
</reference>
<gene>
    <name evidence="2" type="ORF">LCGC14_2654880</name>
</gene>
<feature type="domain" description="Phage terminase large subunit C-terminal" evidence="1">
    <location>
        <begin position="20"/>
        <end position="149"/>
    </location>
</feature>
<dbReference type="InterPro" id="IPR052380">
    <property type="entry name" value="Viral_DNA_packaging_terminase"/>
</dbReference>